<dbReference type="InterPro" id="IPR011022">
    <property type="entry name" value="Arrestin_C-like"/>
</dbReference>
<dbReference type="GO" id="GO:0005829">
    <property type="term" value="C:cytosol"/>
    <property type="evidence" value="ECO:0007669"/>
    <property type="project" value="TreeGrafter"/>
</dbReference>
<gene>
    <name evidence="3" type="ORF">PICST_67546</name>
</gene>
<dbReference type="eggNOG" id="KOG3780">
    <property type="taxonomic scope" value="Eukaryota"/>
</dbReference>
<feature type="compositionally biased region" description="Low complexity" evidence="1">
    <location>
        <begin position="670"/>
        <end position="732"/>
    </location>
</feature>
<dbReference type="EMBL" id="CP000498">
    <property type="protein sequence ID" value="ABN66400.2"/>
    <property type="molecule type" value="Genomic_DNA"/>
</dbReference>
<dbReference type="HOGENOM" id="CLU_018982_1_0_1"/>
<dbReference type="InterPro" id="IPR014752">
    <property type="entry name" value="Arrestin-like_C"/>
</dbReference>
<accession>A3LTG1</accession>
<protein>
    <submittedName>
        <fullName evidence="3">O-dinitrobenzene, calcium and zinc resistance protein</fullName>
    </submittedName>
</protein>
<keyword evidence="4" id="KW-1185">Reference proteome</keyword>
<dbReference type="Pfam" id="PF02752">
    <property type="entry name" value="Arrestin_C"/>
    <property type="match status" value="1"/>
</dbReference>
<feature type="region of interest" description="Disordered" evidence="1">
    <location>
        <begin position="397"/>
        <end position="419"/>
    </location>
</feature>
<dbReference type="OMA" id="IAVDNTW"/>
<dbReference type="KEGG" id="pic:PICST_67546"/>
<dbReference type="RefSeq" id="XP_001384429.2">
    <property type="nucleotide sequence ID" value="XM_001384392.1"/>
</dbReference>
<dbReference type="STRING" id="322104.A3LTG1"/>
<dbReference type="InterPro" id="IPR014756">
    <property type="entry name" value="Ig_E-set"/>
</dbReference>
<organism evidence="3 4">
    <name type="scientific">Scheffersomyces stipitis (strain ATCC 58785 / CBS 6054 / NBRC 10063 / NRRL Y-11545)</name>
    <name type="common">Yeast</name>
    <name type="synonym">Pichia stipitis</name>
    <dbReference type="NCBI Taxonomy" id="322104"/>
    <lineage>
        <taxon>Eukaryota</taxon>
        <taxon>Fungi</taxon>
        <taxon>Dikarya</taxon>
        <taxon>Ascomycota</taxon>
        <taxon>Saccharomycotina</taxon>
        <taxon>Pichiomycetes</taxon>
        <taxon>Debaryomycetaceae</taxon>
        <taxon>Scheffersomyces</taxon>
    </lineage>
</organism>
<dbReference type="AlphaFoldDB" id="A3LTG1"/>
<dbReference type="Gene3D" id="2.60.40.640">
    <property type="match status" value="1"/>
</dbReference>
<dbReference type="GO" id="GO:0070086">
    <property type="term" value="P:ubiquitin-dependent endocytosis"/>
    <property type="evidence" value="ECO:0007669"/>
    <property type="project" value="TreeGrafter"/>
</dbReference>
<evidence type="ECO:0000259" key="2">
    <source>
        <dbReference type="SMART" id="SM01017"/>
    </source>
</evidence>
<feature type="domain" description="Arrestin C-terminal-like" evidence="2">
    <location>
        <begin position="246"/>
        <end position="389"/>
    </location>
</feature>
<feature type="region of interest" description="Disordered" evidence="1">
    <location>
        <begin position="433"/>
        <end position="458"/>
    </location>
</feature>
<dbReference type="GeneID" id="4838459"/>
<dbReference type="InterPro" id="IPR011021">
    <property type="entry name" value="Arrestin-like_N"/>
</dbReference>
<dbReference type="SMART" id="SM01017">
    <property type="entry name" value="Arrestin_C"/>
    <property type="match status" value="1"/>
</dbReference>
<feature type="region of interest" description="Disordered" evidence="1">
    <location>
        <begin position="658"/>
        <end position="747"/>
    </location>
</feature>
<reference evidence="3 4" key="1">
    <citation type="journal article" date="2007" name="Nat. Biotechnol.">
        <title>Genome sequence of the lignocellulose-bioconverting and xylose-fermenting yeast Pichia stipitis.</title>
        <authorList>
            <person name="Jeffries T.W."/>
            <person name="Grigoriev I.V."/>
            <person name="Grimwood J."/>
            <person name="Laplaza J.M."/>
            <person name="Aerts A."/>
            <person name="Salamov A."/>
            <person name="Schmutz J."/>
            <person name="Lindquist E."/>
            <person name="Dehal P."/>
            <person name="Shapiro H."/>
            <person name="Jin Y.S."/>
            <person name="Passoth V."/>
            <person name="Richardson P.M."/>
        </authorList>
    </citation>
    <scope>NUCLEOTIDE SEQUENCE [LARGE SCALE GENOMIC DNA]</scope>
    <source>
        <strain evidence="4">ATCC 58785 / CBS 6054 / NBRC 10063 / NRRL Y-11545</strain>
    </source>
</reference>
<feature type="region of interest" description="Disordered" evidence="1">
    <location>
        <begin position="761"/>
        <end position="811"/>
    </location>
</feature>
<dbReference type="SUPFAM" id="SSF81296">
    <property type="entry name" value="E set domains"/>
    <property type="match status" value="1"/>
</dbReference>
<dbReference type="Proteomes" id="UP000002258">
    <property type="component" value="Chromosome 4"/>
</dbReference>
<dbReference type="GO" id="GO:0005886">
    <property type="term" value="C:plasma membrane"/>
    <property type="evidence" value="ECO:0007669"/>
    <property type="project" value="TreeGrafter"/>
</dbReference>
<name>A3LTG1_PICST</name>
<dbReference type="InParanoid" id="A3LTG1"/>
<evidence type="ECO:0000256" key="1">
    <source>
        <dbReference type="SAM" id="MobiDB-lite"/>
    </source>
</evidence>
<feature type="compositionally biased region" description="Polar residues" evidence="1">
    <location>
        <begin position="737"/>
        <end position="747"/>
    </location>
</feature>
<dbReference type="GO" id="GO:0030674">
    <property type="term" value="F:protein-macromolecule adaptor activity"/>
    <property type="evidence" value="ECO:0007669"/>
    <property type="project" value="TreeGrafter"/>
</dbReference>
<dbReference type="PANTHER" id="PTHR11188">
    <property type="entry name" value="ARRESTIN DOMAIN CONTAINING PROTEIN"/>
    <property type="match status" value="1"/>
</dbReference>
<dbReference type="InterPro" id="IPR050357">
    <property type="entry name" value="Arrestin_domain-protein"/>
</dbReference>
<dbReference type="Pfam" id="PF00339">
    <property type="entry name" value="Arrestin_N"/>
    <property type="match status" value="1"/>
</dbReference>
<evidence type="ECO:0000313" key="3">
    <source>
        <dbReference type="EMBL" id="ABN66400.2"/>
    </source>
</evidence>
<proteinExistence type="predicted"/>
<dbReference type="PANTHER" id="PTHR11188:SF17">
    <property type="entry name" value="FI21816P1"/>
    <property type="match status" value="1"/>
</dbReference>
<dbReference type="GO" id="GO:0031625">
    <property type="term" value="F:ubiquitin protein ligase binding"/>
    <property type="evidence" value="ECO:0007669"/>
    <property type="project" value="TreeGrafter"/>
</dbReference>
<sequence>MPKKSTSSKTASLFDIRLKNLDHDVLVLKGNAQDAASALLAGKIMLSLNEPLSIKKFTLRMYANLRLSWQDSYKTTKGEFTKPTKFSKKVYEYVWDNVEINSYLTNLYDNSSQATPSVGISRNQSASSLKNLGSSFLSRSSSNLQLTGMALSNSASSTNLSASPKPGNHILVAGNYEFPFSAVLPGDMPESVEGLPGASLVYRLEATIDRGKFHAPMVAKRHIRVIRTLTTDAAELTETVAVDNTWPKKVEYSLNVPCKAIAIGSGTPISFMLVPLLKGLRLGDISIKLVEYYSYFGYLPPAYNAERIVCEKSIPRPSENDPNFQMDKWEVDTFLRVPLSLSKCTQDCDIFSNLKVRHKIKFVIGLVNPDGHVSELRASLPISLFISPFVTIRASHDDPEEVASHPPNEHGVPPEEEELFTNDLHSASNTSLSDMAEAQAERGELRRSNNNSATNFNGFMAPPVYEKHIYDRLWSDVSPVESPVNSGASTPRVFERPASEVNSHFAMSPLDSVQLNENLRQLSLQRQVQDFSEPGSPIFSSLPGTPQENRAIFNLDGEADHSDYFSRSLGSGSYRPAMARTGSSYNQLISSSVGSPVHISRINSDVNLSTDTLSKVPSYNEALKGDAEEIVLAPMYEPPLPGSQINLAEVNKRFEEMRPSPVPQQTTFKNRSLLSRGSSSANLRNLSSGNSSPSNSRNVSSSNLAGLSRSSSKRSLVGSGSNSNGSSGVSLNAHSPKPSTSPIVHNSTFKTQDLPSHLMLHTQSTSSLKTKPSSSAADRSAAANGAPMKSASSLSLHNLQFLNRKKEKKEK</sequence>
<feature type="compositionally biased region" description="Polar residues" evidence="1">
    <location>
        <begin position="790"/>
        <end position="801"/>
    </location>
</feature>
<feature type="compositionally biased region" description="Polar residues" evidence="1">
    <location>
        <begin position="448"/>
        <end position="457"/>
    </location>
</feature>
<feature type="compositionally biased region" description="Low complexity" evidence="1">
    <location>
        <begin position="764"/>
        <end position="786"/>
    </location>
</feature>
<evidence type="ECO:0000313" key="4">
    <source>
        <dbReference type="Proteomes" id="UP000002258"/>
    </source>
</evidence>
<dbReference type="FunCoup" id="A3LTG1">
    <property type="interactions" value="87"/>
</dbReference>
<dbReference type="OrthoDB" id="2333384at2759"/>